<keyword evidence="2" id="KW-1185">Reference proteome</keyword>
<sequence length="119" mass="13607">MEIIDRYAAPMADTRIRNSLTFAVQLGWLEFHDDGSDRIARILRSNAFRFYCDQQGLAVLATCRAHGIKGVPDYIIHEDVHPDLPLVLKLSLEEVALVRVYHPDVRVWWEDDCGNTGRA</sequence>
<dbReference type="Proteomes" id="UP000239724">
    <property type="component" value="Unassembled WGS sequence"/>
</dbReference>
<accession>A0A2S6NM02</accession>
<dbReference type="AlphaFoldDB" id="A0A2S6NM02"/>
<comment type="caution">
    <text evidence="1">The sequence shown here is derived from an EMBL/GenBank/DDBJ whole genome shotgun (WGS) entry which is preliminary data.</text>
</comment>
<organism evidence="1 2">
    <name type="scientific">Rhodopila globiformis</name>
    <name type="common">Rhodopseudomonas globiformis</name>
    <dbReference type="NCBI Taxonomy" id="1071"/>
    <lineage>
        <taxon>Bacteria</taxon>
        <taxon>Pseudomonadati</taxon>
        <taxon>Pseudomonadota</taxon>
        <taxon>Alphaproteobacteria</taxon>
        <taxon>Acetobacterales</taxon>
        <taxon>Acetobacteraceae</taxon>
        <taxon>Rhodopila</taxon>
    </lineage>
</organism>
<dbReference type="RefSeq" id="WP_104517664.1">
    <property type="nucleotide sequence ID" value="NZ_NHRY01000055.1"/>
</dbReference>
<reference evidence="1 2" key="1">
    <citation type="journal article" date="2018" name="Arch. Microbiol.">
        <title>New insights into the metabolic potential of the phototrophic purple bacterium Rhodopila globiformis DSM 161(T) from its draft genome sequence and evidence for a vanadium-dependent nitrogenase.</title>
        <authorList>
            <person name="Imhoff J.F."/>
            <person name="Rahn T."/>
            <person name="Kunzel S."/>
            <person name="Neulinger S.C."/>
        </authorList>
    </citation>
    <scope>NUCLEOTIDE SEQUENCE [LARGE SCALE GENOMIC DNA]</scope>
    <source>
        <strain evidence="1 2">DSM 161</strain>
    </source>
</reference>
<protein>
    <submittedName>
        <fullName evidence="1">Uncharacterized protein</fullName>
    </submittedName>
</protein>
<name>A0A2S6NM02_RHOGL</name>
<gene>
    <name evidence="1" type="ORF">CCS01_04560</name>
</gene>
<evidence type="ECO:0000313" key="2">
    <source>
        <dbReference type="Proteomes" id="UP000239724"/>
    </source>
</evidence>
<dbReference type="EMBL" id="NHRY01000055">
    <property type="protein sequence ID" value="PPQ36639.1"/>
    <property type="molecule type" value="Genomic_DNA"/>
</dbReference>
<evidence type="ECO:0000313" key="1">
    <source>
        <dbReference type="EMBL" id="PPQ36639.1"/>
    </source>
</evidence>
<proteinExistence type="predicted"/>